<gene>
    <name evidence="12" type="ORF">ABVK25_010407</name>
</gene>
<keyword evidence="6" id="KW-1278">Translocase</keyword>
<dbReference type="SUPFAM" id="SSF81665">
    <property type="entry name" value="Calcium ATPase, transmembrane domain M"/>
    <property type="match status" value="1"/>
</dbReference>
<feature type="transmembrane region" description="Helical" evidence="10">
    <location>
        <begin position="999"/>
        <end position="1016"/>
    </location>
</feature>
<name>A0ABR4AUE0_9LECA</name>
<accession>A0ABR4AUE0</accession>
<dbReference type="InterPro" id="IPR059000">
    <property type="entry name" value="ATPase_P-type_domA"/>
</dbReference>
<dbReference type="InterPro" id="IPR050510">
    <property type="entry name" value="Cation_transp_ATPase_P-type"/>
</dbReference>
<keyword evidence="8 10" id="KW-0472">Membrane</keyword>
<dbReference type="Proteomes" id="UP001590951">
    <property type="component" value="Unassembled WGS sequence"/>
</dbReference>
<evidence type="ECO:0000256" key="8">
    <source>
        <dbReference type="ARBA" id="ARBA00023136"/>
    </source>
</evidence>
<dbReference type="SFLD" id="SFLDF00027">
    <property type="entry name" value="p-type_atpase"/>
    <property type="match status" value="1"/>
</dbReference>
<comment type="caution">
    <text evidence="12">The sequence shown here is derived from an EMBL/GenBank/DDBJ whole genome shotgun (WGS) entry which is preliminary data.</text>
</comment>
<dbReference type="PANTHER" id="PTHR43294">
    <property type="entry name" value="SODIUM/POTASSIUM-TRANSPORTING ATPASE SUBUNIT ALPHA"/>
    <property type="match status" value="1"/>
</dbReference>
<evidence type="ECO:0000256" key="1">
    <source>
        <dbReference type="ARBA" id="ARBA00004651"/>
    </source>
</evidence>
<evidence type="ECO:0000256" key="3">
    <source>
        <dbReference type="ARBA" id="ARBA00022692"/>
    </source>
</evidence>
<dbReference type="Gene3D" id="3.40.1110.10">
    <property type="entry name" value="Calcium-transporting ATPase, cytoplasmic domain N"/>
    <property type="match status" value="1"/>
</dbReference>
<sequence length="1107" mass="123430">MEGSKNDKQKPGIRWHTTDEEAQETTREPLGHSQTNVSQFSIHTLQSRRSSFDLSNTLPIHYRTVSFNINESQERREKGLVEQKKRAKDTVTKELLDLEWHTISPDELFRRLSTEMSTGLSTEQVNRRITEYGKNTPSPAPTHHFKTIFGYFFKGFGSVLLVGSTLVFVCWKPLGEPPTQANLALAIVRLAVFCIQAVFNAWQDWSSSKVMASITTMLPENSQLLRDGAQVTTAAIDIVPGDILYIRAGNKLPADVRFVEISSDAKFDRSILTGESQPLSGTVDSTDDNYLETRCIGMQGTHCISGSGIGVVVATGDKTVFGRIAKLTNEPKTGMTTLEREILHFVIIIVSIMLTMIVLVIIVWASYLRKRHPSWINVPTLIVDCVSVAIAFVPEGLPIALTASLTICANLMRKNKVLCKSLKTVETLGAVSVICSDKTGTLTKNEMYVTGCSIGTMSMTPEFARDKITSRRHDPNTSSNAVDQLRVLAGLCNSGEFDITTAHLPLHERNINGDATDKAILRFSESLGEVAYLKQFWKKEFELAFNSKNKFMIRTFSLAETDGLKNTISLSEECHYNSDDILLTIKGAPDVLIGRCSHYTSTTGDTHELDDITRGMIEDIKDQWSSQGRRVILLARKILSKDQDWSNDMESEVLEHARNGLTLVGLVSIVDPPRDEIPEVVRTLRGAGIRIFMVTGDFALTAQAIARECGIISNEPSLVKTIKSLTREQHPYEESMKSSTVVSLDQSHRQPPNTSIVLSGPEMITLNDNQWDLLCHYDEIVFARTTPEQKLRIVREFQARDEIVGMTGDGVNDAPSLKAADIGIALGSGSDIAIEAADMVLLESFSAIVEAVQYGRMVFDNLRKTIAYLLPAGSFSEFWPIMTNVLFGLPQVLSSFLMIIICCFTDCAAATVLAYEAPEADVLLRKPRNPKTDRLVNWQLILQSYGFIGVLETISSFSMSYWYLQQSGIPFSALWFKYGELPVGIDQEYYNARLAEASSVYFVNLVVMQWFTLLAIRTRCLSIFQHPPAFNKQTQNLLLFPAIAFALCMAIFWLYIPQLQAVLSTSRVPAEHFFLPATFGIGVLVLDEGRKFCVRRWPKGLVAKISW</sequence>
<evidence type="ECO:0000256" key="4">
    <source>
        <dbReference type="ARBA" id="ARBA00022741"/>
    </source>
</evidence>
<dbReference type="Gene3D" id="3.40.50.1000">
    <property type="entry name" value="HAD superfamily/HAD-like"/>
    <property type="match status" value="1"/>
</dbReference>
<feature type="transmembrane region" description="Helical" evidence="10">
    <location>
        <begin position="893"/>
        <end position="915"/>
    </location>
</feature>
<dbReference type="Pfam" id="PF13246">
    <property type="entry name" value="Cation_ATPase"/>
    <property type="match status" value="1"/>
</dbReference>
<evidence type="ECO:0000256" key="7">
    <source>
        <dbReference type="ARBA" id="ARBA00022989"/>
    </source>
</evidence>
<dbReference type="InterPro" id="IPR023214">
    <property type="entry name" value="HAD_sf"/>
</dbReference>
<proteinExistence type="predicted"/>
<feature type="region of interest" description="Disordered" evidence="9">
    <location>
        <begin position="1"/>
        <end position="35"/>
    </location>
</feature>
<keyword evidence="3 10" id="KW-0812">Transmembrane</keyword>
<dbReference type="SUPFAM" id="SSF81660">
    <property type="entry name" value="Metal cation-transporting ATPase, ATP-binding domain N"/>
    <property type="match status" value="1"/>
</dbReference>
<dbReference type="SUPFAM" id="SSF81653">
    <property type="entry name" value="Calcium ATPase, transduction domain A"/>
    <property type="match status" value="1"/>
</dbReference>
<dbReference type="PROSITE" id="PS00154">
    <property type="entry name" value="ATPASE_E1_E2"/>
    <property type="match status" value="1"/>
</dbReference>
<dbReference type="Gene3D" id="1.20.1110.10">
    <property type="entry name" value="Calcium-transporting ATPase, transmembrane domain"/>
    <property type="match status" value="1"/>
</dbReference>
<evidence type="ECO:0000256" key="6">
    <source>
        <dbReference type="ARBA" id="ARBA00022967"/>
    </source>
</evidence>
<feature type="transmembrane region" description="Helical" evidence="10">
    <location>
        <begin position="1068"/>
        <end position="1086"/>
    </location>
</feature>
<feature type="transmembrane region" description="Helical" evidence="10">
    <location>
        <begin position="342"/>
        <end position="367"/>
    </location>
</feature>
<dbReference type="SFLD" id="SFLDS00003">
    <property type="entry name" value="Haloacid_Dehalogenase"/>
    <property type="match status" value="1"/>
</dbReference>
<evidence type="ECO:0000313" key="13">
    <source>
        <dbReference type="Proteomes" id="UP001590951"/>
    </source>
</evidence>
<keyword evidence="4" id="KW-0547">Nucleotide-binding</keyword>
<dbReference type="InterPro" id="IPR018303">
    <property type="entry name" value="ATPase_P-typ_P_site"/>
</dbReference>
<keyword evidence="13" id="KW-1185">Reference proteome</keyword>
<feature type="transmembrane region" description="Helical" evidence="10">
    <location>
        <begin position="151"/>
        <end position="171"/>
    </location>
</feature>
<dbReference type="PRINTS" id="PR00119">
    <property type="entry name" value="CATATPASE"/>
</dbReference>
<evidence type="ECO:0000256" key="5">
    <source>
        <dbReference type="ARBA" id="ARBA00022840"/>
    </source>
</evidence>
<keyword evidence="2" id="KW-1003">Cell membrane</keyword>
<evidence type="ECO:0000256" key="10">
    <source>
        <dbReference type="SAM" id="Phobius"/>
    </source>
</evidence>
<evidence type="ECO:0000259" key="11">
    <source>
        <dbReference type="SMART" id="SM00831"/>
    </source>
</evidence>
<dbReference type="InterPro" id="IPR023299">
    <property type="entry name" value="ATPase_P-typ_cyto_dom_N"/>
</dbReference>
<dbReference type="PRINTS" id="PR00121">
    <property type="entry name" value="NAKATPASE"/>
</dbReference>
<dbReference type="InterPro" id="IPR036412">
    <property type="entry name" value="HAD-like_sf"/>
</dbReference>
<dbReference type="InterPro" id="IPR023298">
    <property type="entry name" value="ATPase_P-typ_TM_dom_sf"/>
</dbReference>
<dbReference type="InterPro" id="IPR044492">
    <property type="entry name" value="P_typ_ATPase_HD_dom"/>
</dbReference>
<feature type="transmembrane region" description="Helical" evidence="10">
    <location>
        <begin position="936"/>
        <end position="964"/>
    </location>
</feature>
<dbReference type="Gene3D" id="2.70.150.10">
    <property type="entry name" value="Calcium-transporting ATPase, cytoplasmic transduction domain A"/>
    <property type="match status" value="1"/>
</dbReference>
<evidence type="ECO:0000256" key="2">
    <source>
        <dbReference type="ARBA" id="ARBA00022475"/>
    </source>
</evidence>
<dbReference type="InterPro" id="IPR008250">
    <property type="entry name" value="ATPase_P-typ_transduc_dom_A_sf"/>
</dbReference>
<dbReference type="InterPro" id="IPR004014">
    <property type="entry name" value="ATPase_P-typ_cation-transptr_N"/>
</dbReference>
<feature type="domain" description="Cation-transporting P-type ATPase N-terminal" evidence="11">
    <location>
        <begin position="99"/>
        <end position="172"/>
    </location>
</feature>
<evidence type="ECO:0000313" key="12">
    <source>
        <dbReference type="EMBL" id="KAL2049310.1"/>
    </source>
</evidence>
<dbReference type="Pfam" id="PF00122">
    <property type="entry name" value="E1-E2_ATPase"/>
    <property type="match status" value="1"/>
</dbReference>
<dbReference type="NCBIfam" id="TIGR01494">
    <property type="entry name" value="ATPase_P-type"/>
    <property type="match status" value="2"/>
</dbReference>
<dbReference type="Pfam" id="PF00690">
    <property type="entry name" value="Cation_ATPase_N"/>
    <property type="match status" value="1"/>
</dbReference>
<dbReference type="InterPro" id="IPR006068">
    <property type="entry name" value="ATPase_P-typ_cation-transptr_C"/>
</dbReference>
<dbReference type="EMBL" id="JBHFEH010000066">
    <property type="protein sequence ID" value="KAL2049310.1"/>
    <property type="molecule type" value="Genomic_DNA"/>
</dbReference>
<dbReference type="SUPFAM" id="SSF56784">
    <property type="entry name" value="HAD-like"/>
    <property type="match status" value="1"/>
</dbReference>
<dbReference type="Pfam" id="PF00689">
    <property type="entry name" value="Cation_ATPase_C"/>
    <property type="match status" value="1"/>
</dbReference>
<dbReference type="InterPro" id="IPR001757">
    <property type="entry name" value="P_typ_ATPase"/>
</dbReference>
<evidence type="ECO:0000256" key="9">
    <source>
        <dbReference type="SAM" id="MobiDB-lite"/>
    </source>
</evidence>
<dbReference type="SFLD" id="SFLDG00002">
    <property type="entry name" value="C1.7:_P-type_atpase_like"/>
    <property type="match status" value="1"/>
</dbReference>
<keyword evidence="5" id="KW-0067">ATP-binding</keyword>
<dbReference type="PANTHER" id="PTHR43294:SF21">
    <property type="entry name" value="CATION TRANSPORTING ATPASE"/>
    <property type="match status" value="1"/>
</dbReference>
<feature type="compositionally biased region" description="Basic and acidic residues" evidence="9">
    <location>
        <begin position="1"/>
        <end position="30"/>
    </location>
</feature>
<reference evidence="12 13" key="1">
    <citation type="submission" date="2024-09" db="EMBL/GenBank/DDBJ databases">
        <title>Rethinking Asexuality: The Enigmatic Case of Functional Sexual Genes in Lepraria (Stereocaulaceae).</title>
        <authorList>
            <person name="Doellman M."/>
            <person name="Sun Y."/>
            <person name="Barcenas-Pena A."/>
            <person name="Lumbsch H.T."/>
            <person name="Grewe F."/>
        </authorList>
    </citation>
    <scope>NUCLEOTIDE SEQUENCE [LARGE SCALE GENOMIC DNA]</scope>
    <source>
        <strain evidence="12 13">Grewe 0041</strain>
    </source>
</reference>
<feature type="transmembrane region" description="Helical" evidence="10">
    <location>
        <begin position="1037"/>
        <end position="1056"/>
    </location>
</feature>
<dbReference type="SMART" id="SM00831">
    <property type="entry name" value="Cation_ATPase_N"/>
    <property type="match status" value="1"/>
</dbReference>
<feature type="transmembrane region" description="Helical" evidence="10">
    <location>
        <begin position="183"/>
        <end position="202"/>
    </location>
</feature>
<organism evidence="12 13">
    <name type="scientific">Lepraria finkii</name>
    <dbReference type="NCBI Taxonomy" id="1340010"/>
    <lineage>
        <taxon>Eukaryota</taxon>
        <taxon>Fungi</taxon>
        <taxon>Dikarya</taxon>
        <taxon>Ascomycota</taxon>
        <taxon>Pezizomycotina</taxon>
        <taxon>Lecanoromycetes</taxon>
        <taxon>OSLEUM clade</taxon>
        <taxon>Lecanoromycetidae</taxon>
        <taxon>Lecanorales</taxon>
        <taxon>Lecanorineae</taxon>
        <taxon>Stereocaulaceae</taxon>
        <taxon>Lepraria</taxon>
    </lineage>
</organism>
<protein>
    <recommendedName>
        <fullName evidence="11">Cation-transporting P-type ATPase N-terminal domain-containing protein</fullName>
    </recommendedName>
</protein>
<comment type="subcellular location">
    <subcellularLocation>
        <location evidence="1">Cell membrane</location>
        <topology evidence="1">Multi-pass membrane protein</topology>
    </subcellularLocation>
</comment>
<keyword evidence="7 10" id="KW-1133">Transmembrane helix</keyword>